<accession>A0A0B6XYJ9</accession>
<proteinExistence type="predicted"/>
<sequence length="135" mass="15361">MFFFDRMKAHKQEVEEAEKKESEERKKRHVPSHSLSNDLDETDDVKLWNFVHDGEATSVVLHRTKLEVVCNGEVVKSNINVGPAGTTISFMIANQKAEITSNQSTHPDEEITYTLTVNGHCIPGTRPSYDNDERF</sequence>
<dbReference type="GO" id="GO:0043066">
    <property type="term" value="P:negative regulation of apoptotic process"/>
    <property type="evidence" value="ECO:0007669"/>
    <property type="project" value="InterPro"/>
</dbReference>
<feature type="compositionally biased region" description="Basic and acidic residues" evidence="1">
    <location>
        <begin position="1"/>
        <end position="25"/>
    </location>
</feature>
<protein>
    <submittedName>
        <fullName evidence="2">Uncharacterized protein</fullName>
    </submittedName>
</protein>
<name>A0A0B6XYJ9_9EUPU</name>
<dbReference type="Pfam" id="PF06905">
    <property type="entry name" value="FAIM1"/>
    <property type="match status" value="1"/>
</dbReference>
<organism evidence="2">
    <name type="scientific">Arion vulgaris</name>
    <dbReference type="NCBI Taxonomy" id="1028688"/>
    <lineage>
        <taxon>Eukaryota</taxon>
        <taxon>Metazoa</taxon>
        <taxon>Spiralia</taxon>
        <taxon>Lophotrochozoa</taxon>
        <taxon>Mollusca</taxon>
        <taxon>Gastropoda</taxon>
        <taxon>Heterobranchia</taxon>
        <taxon>Euthyneura</taxon>
        <taxon>Panpulmonata</taxon>
        <taxon>Eupulmonata</taxon>
        <taxon>Stylommatophora</taxon>
        <taxon>Helicina</taxon>
        <taxon>Arionoidea</taxon>
        <taxon>Arionidae</taxon>
        <taxon>Arion</taxon>
    </lineage>
</organism>
<feature type="region of interest" description="Disordered" evidence="1">
    <location>
        <begin position="1"/>
        <end position="39"/>
    </location>
</feature>
<gene>
    <name evidence="2" type="primary">ORF5813</name>
</gene>
<dbReference type="Gene3D" id="2.40.128.180">
    <property type="match status" value="1"/>
</dbReference>
<dbReference type="InterPro" id="IPR038513">
    <property type="entry name" value="FAIM1_dom_sf"/>
</dbReference>
<dbReference type="EMBL" id="HACG01002089">
    <property type="protein sequence ID" value="CEK48954.1"/>
    <property type="molecule type" value="Transcribed_RNA"/>
</dbReference>
<dbReference type="AlphaFoldDB" id="A0A0B6XYJ9"/>
<dbReference type="InterPro" id="IPR010695">
    <property type="entry name" value="FAIM1"/>
</dbReference>
<reference evidence="2" key="1">
    <citation type="submission" date="2014-12" db="EMBL/GenBank/DDBJ databases">
        <title>Insight into the proteome of Arion vulgaris.</title>
        <authorList>
            <person name="Aradska J."/>
            <person name="Bulat T."/>
            <person name="Smidak R."/>
            <person name="Sarate P."/>
            <person name="Gangsoo J."/>
            <person name="Sialana F."/>
            <person name="Bilban M."/>
            <person name="Lubec G."/>
        </authorList>
    </citation>
    <scope>NUCLEOTIDE SEQUENCE</scope>
    <source>
        <tissue evidence="2">Skin</tissue>
    </source>
</reference>
<evidence type="ECO:0000256" key="1">
    <source>
        <dbReference type="SAM" id="MobiDB-lite"/>
    </source>
</evidence>
<evidence type="ECO:0000313" key="2">
    <source>
        <dbReference type="EMBL" id="CEK48954.1"/>
    </source>
</evidence>